<sequence length="259" mass="27644">MAKQPFPPCVSFPCDDRECCGQGKYKTTWPNLVGTGAQQAKTVITRDNPLVTVVYTYKGSIIDTDLCCNRVALLLDGNNRVIDEPMKGKDIDFTTYRLHAEQCSLGAPEVLKWAFVGVAQLSDVESGCQGRPADIERWHGESGALLVDQRRGDGLLESGALKVARCDLFSGAEEKVEDDDEVVSGVSRIVGSQRQEMRASLFPGVLTAAIVPPEPEPEPDPDPDPAAAALIPPDPAGAALVPPEPPAAAIHGYTKGIPV</sequence>
<evidence type="ECO:0000256" key="3">
    <source>
        <dbReference type="ARBA" id="ARBA00022900"/>
    </source>
</evidence>
<proteinExistence type="inferred from homology"/>
<dbReference type="InterPro" id="IPR036354">
    <property type="entry name" value="Prot_inh_pot1_sf"/>
</dbReference>
<evidence type="ECO:0000313" key="6">
    <source>
        <dbReference type="Proteomes" id="UP000826271"/>
    </source>
</evidence>
<comment type="caution">
    <text evidence="5">The sequence shown here is derived from an EMBL/GenBank/DDBJ whole genome shotgun (WGS) entry which is preliminary data.</text>
</comment>
<evidence type="ECO:0000313" key="5">
    <source>
        <dbReference type="EMBL" id="KAG8390006.1"/>
    </source>
</evidence>
<keyword evidence="6" id="KW-1185">Reference proteome</keyword>
<accession>A0AAV6Y496</accession>
<dbReference type="Gene3D" id="3.30.10.10">
    <property type="entry name" value="Trypsin Inhibitor V, subunit A"/>
    <property type="match status" value="1"/>
</dbReference>
<dbReference type="PANTHER" id="PTHR33091:SF50">
    <property type="entry name" value="OS06G0319900 PROTEIN"/>
    <property type="match status" value="1"/>
</dbReference>
<dbReference type="AlphaFoldDB" id="A0AAV6Y496"/>
<evidence type="ECO:0000256" key="2">
    <source>
        <dbReference type="ARBA" id="ARBA00022690"/>
    </source>
</evidence>
<dbReference type="Proteomes" id="UP000826271">
    <property type="component" value="Unassembled WGS sequence"/>
</dbReference>
<protein>
    <submittedName>
        <fullName evidence="5">Uncharacterized protein</fullName>
    </submittedName>
</protein>
<feature type="region of interest" description="Disordered" evidence="4">
    <location>
        <begin position="212"/>
        <end position="244"/>
    </location>
</feature>
<dbReference type="SUPFAM" id="SSF54654">
    <property type="entry name" value="CI-2 family of serine protease inhibitors"/>
    <property type="match status" value="1"/>
</dbReference>
<evidence type="ECO:0000256" key="4">
    <source>
        <dbReference type="SAM" id="MobiDB-lite"/>
    </source>
</evidence>
<dbReference type="PANTHER" id="PTHR33091">
    <property type="entry name" value="PROTEIN, PUTATIVE, EXPRESSED-RELATED"/>
    <property type="match status" value="1"/>
</dbReference>
<dbReference type="Pfam" id="PF00280">
    <property type="entry name" value="potato_inhibit"/>
    <property type="match status" value="1"/>
</dbReference>
<dbReference type="InterPro" id="IPR000864">
    <property type="entry name" value="Prot_inh_pot1"/>
</dbReference>
<dbReference type="GO" id="GO:0004867">
    <property type="term" value="F:serine-type endopeptidase inhibitor activity"/>
    <property type="evidence" value="ECO:0007669"/>
    <property type="project" value="UniProtKB-KW"/>
</dbReference>
<dbReference type="GO" id="GO:0009611">
    <property type="term" value="P:response to wounding"/>
    <property type="evidence" value="ECO:0007669"/>
    <property type="project" value="InterPro"/>
</dbReference>
<dbReference type="EMBL" id="WHWC01000001">
    <property type="protein sequence ID" value="KAG8390006.1"/>
    <property type="molecule type" value="Genomic_DNA"/>
</dbReference>
<feature type="compositionally biased region" description="Low complexity" evidence="4">
    <location>
        <begin position="225"/>
        <end position="241"/>
    </location>
</feature>
<keyword evidence="2" id="KW-0646">Protease inhibitor</keyword>
<name>A0AAV6Y496_9LAMI</name>
<evidence type="ECO:0000256" key="1">
    <source>
        <dbReference type="ARBA" id="ARBA00008210"/>
    </source>
</evidence>
<organism evidence="5 6">
    <name type="scientific">Buddleja alternifolia</name>
    <dbReference type="NCBI Taxonomy" id="168488"/>
    <lineage>
        <taxon>Eukaryota</taxon>
        <taxon>Viridiplantae</taxon>
        <taxon>Streptophyta</taxon>
        <taxon>Embryophyta</taxon>
        <taxon>Tracheophyta</taxon>
        <taxon>Spermatophyta</taxon>
        <taxon>Magnoliopsida</taxon>
        <taxon>eudicotyledons</taxon>
        <taxon>Gunneridae</taxon>
        <taxon>Pentapetalae</taxon>
        <taxon>asterids</taxon>
        <taxon>lamiids</taxon>
        <taxon>Lamiales</taxon>
        <taxon>Scrophulariaceae</taxon>
        <taxon>Buddlejeae</taxon>
        <taxon>Buddleja</taxon>
    </lineage>
</organism>
<reference evidence="5" key="1">
    <citation type="submission" date="2019-10" db="EMBL/GenBank/DDBJ databases">
        <authorList>
            <person name="Zhang R."/>
            <person name="Pan Y."/>
            <person name="Wang J."/>
            <person name="Ma R."/>
            <person name="Yu S."/>
        </authorList>
    </citation>
    <scope>NUCLEOTIDE SEQUENCE</scope>
    <source>
        <strain evidence="5">LA-IB0</strain>
        <tissue evidence="5">Leaf</tissue>
    </source>
</reference>
<comment type="similarity">
    <text evidence="1">Belongs to the protease inhibitor I13 (potato type I serine protease inhibitor) family.</text>
</comment>
<keyword evidence="3" id="KW-0722">Serine protease inhibitor</keyword>
<gene>
    <name evidence="5" type="ORF">BUALT_Bualt01G0038400</name>
</gene>